<dbReference type="Pfam" id="PF07715">
    <property type="entry name" value="Plug"/>
    <property type="match status" value="1"/>
</dbReference>
<sequence>MITTRMALMQGSALAAALILPSTAALAQDGTSASQANEIVVTATKRDETLSDVPLAVSVLTGEDLQDMNAQSLSDYIVRLPGVVFNDYQPGVSEVVIRGVAATTYHEQGQTTTGYYLNETPMSEPGFPIGIPDVDTFDLARVEVLRGPQGTLFGSSSLGGAVNYVVATADPTGFDAAASGLIGTTKNSDGDVNYAGKLMVNVPVIADVLAIRGVAIQRVDAGYLDNFQYGEEGSNDLRTRGLRGSIVLTPAVGTKLTYLSSYQDTQLDDQTYLDVTNPYVRNTPRLEPQSTGFWLNSLKLEQDLGFASLTAFGSIVDKDNRTVFSYPYAYVTGVTTGEDAAYSLGEAEANIKYGEARLASNGDGPISWLIGASYMYSTKYSYDQTFQNGAEAYIDANPGAYGGVPGSVLAPGDRIYGYISDSETKDFGVFGEIGVELMDGLTLTVGGRYYSNSYETTVINQASANSGSTIDVGASVDQSEDGFTPKVTLSMRPSDDFMAYVTYSQGYRIGGINPNAGLLATIPQSYDSDTVDNYEFGVKMSLFDRKLFVDATVYSLDWSGIQARLFGPAPTYYSYVTNAGGANVAGVELAATFQPISYVSYSTSISYTDAKLTDFLPDTFAVGGGYASGTRLPGSSEWSISNTLHFNIGEGENVPTLEFAHRYLSEAPTAFNMAYGRGDFNIFDVRATIAVLDQFKIMAFANNVFDEYGVLNAPFADSITPSGSIVRPRTIGLRIDWSL</sequence>
<evidence type="ECO:0000313" key="17">
    <source>
        <dbReference type="Proteomes" id="UP000501568"/>
    </source>
</evidence>
<proteinExistence type="inferred from homology"/>
<keyword evidence="13" id="KW-0732">Signal</keyword>
<evidence type="ECO:0000256" key="1">
    <source>
        <dbReference type="ARBA" id="ARBA00004571"/>
    </source>
</evidence>
<feature type="signal peptide" evidence="13">
    <location>
        <begin position="1"/>
        <end position="27"/>
    </location>
</feature>
<evidence type="ECO:0000256" key="13">
    <source>
        <dbReference type="SAM" id="SignalP"/>
    </source>
</evidence>
<evidence type="ECO:0000259" key="15">
    <source>
        <dbReference type="Pfam" id="PF07715"/>
    </source>
</evidence>
<keyword evidence="4" id="KW-0410">Iron transport</keyword>
<feature type="domain" description="TonB-dependent receptor plug" evidence="15">
    <location>
        <begin position="50"/>
        <end position="161"/>
    </location>
</feature>
<dbReference type="PANTHER" id="PTHR32552:SF81">
    <property type="entry name" value="TONB-DEPENDENT OUTER MEMBRANE RECEPTOR"/>
    <property type="match status" value="1"/>
</dbReference>
<evidence type="ECO:0000313" key="16">
    <source>
        <dbReference type="EMBL" id="QIG79390.1"/>
    </source>
</evidence>
<dbReference type="Pfam" id="PF00593">
    <property type="entry name" value="TonB_dep_Rec_b-barrel"/>
    <property type="match status" value="1"/>
</dbReference>
<dbReference type="InterPro" id="IPR000531">
    <property type="entry name" value="Beta-barrel_TonB"/>
</dbReference>
<dbReference type="Gene3D" id="2.40.170.20">
    <property type="entry name" value="TonB-dependent receptor, beta-barrel domain"/>
    <property type="match status" value="1"/>
</dbReference>
<feature type="domain" description="TonB-dependent receptor-like beta-barrel" evidence="14">
    <location>
        <begin position="259"/>
        <end position="704"/>
    </location>
</feature>
<evidence type="ECO:0000256" key="12">
    <source>
        <dbReference type="RuleBase" id="RU003357"/>
    </source>
</evidence>
<evidence type="ECO:0000256" key="6">
    <source>
        <dbReference type="ARBA" id="ARBA00023004"/>
    </source>
</evidence>
<keyword evidence="2 11" id="KW-0813">Transport</keyword>
<protein>
    <submittedName>
        <fullName evidence="16">TonB-dependent receptor</fullName>
    </submittedName>
</protein>
<dbReference type="GO" id="GO:0009279">
    <property type="term" value="C:cell outer membrane"/>
    <property type="evidence" value="ECO:0007669"/>
    <property type="project" value="UniProtKB-SubCell"/>
</dbReference>
<evidence type="ECO:0000256" key="9">
    <source>
        <dbReference type="ARBA" id="ARBA00023136"/>
    </source>
</evidence>
<dbReference type="RefSeq" id="WP_165326391.1">
    <property type="nucleotide sequence ID" value="NZ_CP049109.1"/>
</dbReference>
<reference evidence="16 17" key="1">
    <citation type="submission" date="2020-02" db="EMBL/GenBank/DDBJ databases">
        <authorList>
            <person name="Zheng R.K."/>
            <person name="Sun C.M."/>
        </authorList>
    </citation>
    <scope>NUCLEOTIDE SEQUENCE [LARGE SCALE GENOMIC DNA]</scope>
    <source>
        <strain evidence="17">zrk23</strain>
    </source>
</reference>
<dbReference type="SUPFAM" id="SSF56935">
    <property type="entry name" value="Porins"/>
    <property type="match status" value="1"/>
</dbReference>
<accession>A0A6G6Y3B4</accession>
<keyword evidence="8 12" id="KW-0798">TonB box</keyword>
<dbReference type="AlphaFoldDB" id="A0A6G6Y3B4"/>
<comment type="subcellular location">
    <subcellularLocation>
        <location evidence="1 11">Cell outer membrane</location>
        <topology evidence="1 11">Multi-pass membrane protein</topology>
    </subcellularLocation>
</comment>
<keyword evidence="5 11" id="KW-0812">Transmembrane</keyword>
<dbReference type="EMBL" id="CP049109">
    <property type="protein sequence ID" value="QIG79390.1"/>
    <property type="molecule type" value="Genomic_DNA"/>
</dbReference>
<dbReference type="PROSITE" id="PS52016">
    <property type="entry name" value="TONB_DEPENDENT_REC_3"/>
    <property type="match status" value="1"/>
</dbReference>
<keyword evidence="9 11" id="KW-0472">Membrane</keyword>
<evidence type="ECO:0000256" key="3">
    <source>
        <dbReference type="ARBA" id="ARBA00022452"/>
    </source>
</evidence>
<evidence type="ECO:0000256" key="8">
    <source>
        <dbReference type="ARBA" id="ARBA00023077"/>
    </source>
</evidence>
<dbReference type="InterPro" id="IPR039426">
    <property type="entry name" value="TonB-dep_rcpt-like"/>
</dbReference>
<comment type="similarity">
    <text evidence="11 12">Belongs to the TonB-dependent receptor family.</text>
</comment>
<evidence type="ECO:0000256" key="7">
    <source>
        <dbReference type="ARBA" id="ARBA00023065"/>
    </source>
</evidence>
<evidence type="ECO:0000256" key="5">
    <source>
        <dbReference type="ARBA" id="ARBA00022692"/>
    </source>
</evidence>
<evidence type="ECO:0000256" key="2">
    <source>
        <dbReference type="ARBA" id="ARBA00022448"/>
    </source>
</evidence>
<feature type="chain" id="PRO_5026296258" evidence="13">
    <location>
        <begin position="28"/>
        <end position="739"/>
    </location>
</feature>
<keyword evidence="16" id="KW-0675">Receptor</keyword>
<dbReference type="PANTHER" id="PTHR32552">
    <property type="entry name" value="FERRICHROME IRON RECEPTOR-RELATED"/>
    <property type="match status" value="1"/>
</dbReference>
<organism evidence="16 17">
    <name type="scientific">Stakelama tenebrarum</name>
    <dbReference type="NCBI Taxonomy" id="2711215"/>
    <lineage>
        <taxon>Bacteria</taxon>
        <taxon>Pseudomonadati</taxon>
        <taxon>Pseudomonadota</taxon>
        <taxon>Alphaproteobacteria</taxon>
        <taxon>Sphingomonadales</taxon>
        <taxon>Sphingomonadaceae</taxon>
        <taxon>Stakelama</taxon>
    </lineage>
</organism>
<evidence type="ECO:0000259" key="14">
    <source>
        <dbReference type="Pfam" id="PF00593"/>
    </source>
</evidence>
<keyword evidence="10 11" id="KW-0998">Cell outer membrane</keyword>
<keyword evidence="6" id="KW-0408">Iron</keyword>
<evidence type="ECO:0000256" key="10">
    <source>
        <dbReference type="ARBA" id="ARBA00023237"/>
    </source>
</evidence>
<dbReference type="KEGG" id="spzr:G5C33_06025"/>
<keyword evidence="17" id="KW-1185">Reference proteome</keyword>
<name>A0A6G6Y3B4_9SPHN</name>
<dbReference type="GO" id="GO:0006826">
    <property type="term" value="P:iron ion transport"/>
    <property type="evidence" value="ECO:0007669"/>
    <property type="project" value="UniProtKB-KW"/>
</dbReference>
<keyword evidence="3 11" id="KW-1134">Transmembrane beta strand</keyword>
<gene>
    <name evidence="16" type="ORF">G5C33_06025</name>
</gene>
<dbReference type="InterPro" id="IPR036942">
    <property type="entry name" value="Beta-barrel_TonB_sf"/>
</dbReference>
<dbReference type="Proteomes" id="UP000501568">
    <property type="component" value="Chromosome"/>
</dbReference>
<evidence type="ECO:0000256" key="4">
    <source>
        <dbReference type="ARBA" id="ARBA00022496"/>
    </source>
</evidence>
<keyword evidence="7" id="KW-0406">Ion transport</keyword>
<evidence type="ECO:0000256" key="11">
    <source>
        <dbReference type="PROSITE-ProRule" id="PRU01360"/>
    </source>
</evidence>
<dbReference type="InterPro" id="IPR012910">
    <property type="entry name" value="Plug_dom"/>
</dbReference>